<dbReference type="EMBL" id="APLQ01000014">
    <property type="protein sequence ID" value="ENO14269.2"/>
    <property type="molecule type" value="Genomic_DNA"/>
</dbReference>
<feature type="compositionally biased region" description="Acidic residues" evidence="1">
    <location>
        <begin position="693"/>
        <end position="721"/>
    </location>
</feature>
<feature type="domain" description="VWFA" evidence="4">
    <location>
        <begin position="37"/>
        <end position="219"/>
    </location>
</feature>
<dbReference type="eggNOG" id="COG2304">
    <property type="taxonomic scope" value="Bacteria"/>
</dbReference>
<dbReference type="SMART" id="SM00327">
    <property type="entry name" value="VWA"/>
    <property type="match status" value="1"/>
</dbReference>
<keyword evidence="2" id="KW-0472">Membrane</keyword>
<feature type="compositionally biased region" description="Basic and acidic residues" evidence="1">
    <location>
        <begin position="890"/>
        <end position="902"/>
    </location>
</feature>
<evidence type="ECO:0000313" key="5">
    <source>
        <dbReference type="EMBL" id="ENO14269.2"/>
    </source>
</evidence>
<dbReference type="HOGENOM" id="CLU_012610_1_0_6"/>
<dbReference type="CDD" id="cd00198">
    <property type="entry name" value="vWFA"/>
    <property type="match status" value="1"/>
</dbReference>
<gene>
    <name evidence="5" type="ORF">J057_22785</name>
</gene>
<dbReference type="InterPro" id="IPR051266">
    <property type="entry name" value="CLCR"/>
</dbReference>
<feature type="compositionally biased region" description="Basic and acidic residues" evidence="1">
    <location>
        <begin position="822"/>
        <end position="840"/>
    </location>
</feature>
<dbReference type="SUPFAM" id="SSF53300">
    <property type="entry name" value="vWA-like"/>
    <property type="match status" value="1"/>
</dbReference>
<dbReference type="Gene3D" id="3.40.50.410">
    <property type="entry name" value="von Willebrand factor, type A domain"/>
    <property type="match status" value="1"/>
</dbReference>
<feature type="compositionally biased region" description="Acidic residues" evidence="1">
    <location>
        <begin position="621"/>
        <end position="631"/>
    </location>
</feature>
<organism evidence="5 6">
    <name type="scientific">Marinobacter nanhaiticus D15-8W</name>
    <dbReference type="NCBI Taxonomy" id="626887"/>
    <lineage>
        <taxon>Bacteria</taxon>
        <taxon>Pseudomonadati</taxon>
        <taxon>Pseudomonadota</taxon>
        <taxon>Gammaproteobacteria</taxon>
        <taxon>Pseudomonadales</taxon>
        <taxon>Marinobacteraceae</taxon>
        <taxon>Marinobacter</taxon>
    </lineage>
</organism>
<evidence type="ECO:0000256" key="3">
    <source>
        <dbReference type="SAM" id="SignalP"/>
    </source>
</evidence>
<feature type="chain" id="PRO_5016649413" evidence="3">
    <location>
        <begin position="27"/>
        <end position="902"/>
    </location>
</feature>
<dbReference type="PANTHER" id="PTHR10579">
    <property type="entry name" value="CALCIUM-ACTIVATED CHLORIDE CHANNEL REGULATOR"/>
    <property type="match status" value="1"/>
</dbReference>
<dbReference type="Pfam" id="PF00092">
    <property type="entry name" value="VWA"/>
    <property type="match status" value="1"/>
</dbReference>
<keyword evidence="2" id="KW-0812">Transmembrane</keyword>
<feature type="compositionally biased region" description="Acidic residues" evidence="1">
    <location>
        <begin position="841"/>
        <end position="889"/>
    </location>
</feature>
<evidence type="ECO:0000256" key="2">
    <source>
        <dbReference type="SAM" id="Phobius"/>
    </source>
</evidence>
<feature type="region of interest" description="Disordered" evidence="1">
    <location>
        <begin position="547"/>
        <end position="631"/>
    </location>
</feature>
<feature type="transmembrane region" description="Helical" evidence="2">
    <location>
        <begin position="639"/>
        <end position="659"/>
    </location>
</feature>
<comment type="caution">
    <text evidence="5">The sequence shown here is derived from an EMBL/GenBank/DDBJ whole genome shotgun (WGS) entry which is preliminary data.</text>
</comment>
<feature type="compositionally biased region" description="Acidic residues" evidence="1">
    <location>
        <begin position="795"/>
        <end position="805"/>
    </location>
</feature>
<dbReference type="PATRIC" id="fig|626887.3.peg.4558"/>
<evidence type="ECO:0000313" key="6">
    <source>
        <dbReference type="Proteomes" id="UP000013165"/>
    </source>
</evidence>
<reference evidence="5 6" key="1">
    <citation type="journal article" date="2013" name="Genome Announc.">
        <title>Genome Sequence of the Polycyclic Aromatic Hydrocarbon-Degrading Bacterium Strain Marinobacter nanhaiticus D15-8WT.</title>
        <authorList>
            <person name="Cui Z."/>
            <person name="Gao W."/>
            <person name="Li Q."/>
            <person name="Xu G."/>
            <person name="Zheng L."/>
        </authorList>
    </citation>
    <scope>NUCLEOTIDE SEQUENCE [LARGE SCALE GENOMIC DNA]</scope>
    <source>
        <strain evidence="5 6">D15-8W</strain>
    </source>
</reference>
<keyword evidence="2" id="KW-1133">Transmembrane helix</keyword>
<feature type="region of interest" description="Disordered" evidence="1">
    <location>
        <begin position="661"/>
        <end position="902"/>
    </location>
</feature>
<accession>N6W2E1</accession>
<keyword evidence="6" id="KW-1185">Reference proteome</keyword>
<dbReference type="InterPro" id="IPR002035">
    <property type="entry name" value="VWF_A"/>
</dbReference>
<evidence type="ECO:0000256" key="1">
    <source>
        <dbReference type="SAM" id="MobiDB-lite"/>
    </source>
</evidence>
<evidence type="ECO:0000259" key="4">
    <source>
        <dbReference type="PROSITE" id="PS50234"/>
    </source>
</evidence>
<proteinExistence type="predicted"/>
<dbReference type="PROSITE" id="PS50234">
    <property type="entry name" value="VWFA"/>
    <property type="match status" value="1"/>
</dbReference>
<dbReference type="InterPro" id="IPR036465">
    <property type="entry name" value="vWFA_dom_sf"/>
</dbReference>
<feature type="signal peptide" evidence="3">
    <location>
        <begin position="1"/>
        <end position="26"/>
    </location>
</feature>
<name>N6W2E1_9GAMM</name>
<protein>
    <submittedName>
        <fullName evidence="5">VWA domain-containing protein</fullName>
    </submittedName>
</protein>
<dbReference type="PANTHER" id="PTHR10579:SF43">
    <property type="entry name" value="ZINC FINGER (C3HC4-TYPE RING FINGER) FAMILY PROTEIN"/>
    <property type="match status" value="1"/>
</dbReference>
<keyword evidence="3" id="KW-0732">Signal</keyword>
<sequence>MRTVLRPQYLVLFLLLLVIFAGASSAEEVPPLPPAKDVRIVVDISGSMRDSDPQNLRQPAVRLLARMLPEDARSGVWTFGQYVNMLVPSGEVSPDWRDRAVERSDEINSVALRTNIGEALEVASDDFYGDRQFDNTHFILLTDGVVDVSPQATVNARERNRILDDVVERIRSRGATIHTIALSDNADLALLERLAVETGGTFAVAPDAESLNRVFAETLNTAAPQPEVPIRDNGFTVSDDVKEFTALIFREVEETPLALISPDGQRIEVTRTPDNVRWYAEGEYDLITVTEPQAGDWQIDGQLGEQSRVTVVSDLRMAVSPIPNFFYTGQPVSIEAAFYEKDKPITNTDFLGVLDVSLTLKTEDGRSGTKSLSGETPPDDGVYTDTIEKLSEPGTYDLTLSADGKTFARQYASRVTLRPPVNVEVRAEGQGSDARYVVEVRPEHPELDIQQSEVEIQVGAPDQSGDPGFETLAFDQEAGLWRTTIAASKGDGEYPVRLRFRGQTNGGLAFNYAPSPFVAEFPRGDADGAAYTSLSAPTVTTAKVAEDVEAPSEPDGQAPLLGPETAEQPQAEEGTPVTEPEQPAVQSEPVEEQSSGPVEEPQAQPEEDIVSPIDVSQVETPAEEAPAEEEASFWEQIPLWVWGALGGVVILGGAAFGIMTARRKKKEAPDEASPASSDEGEVTEPEAVPPVVEPEEEDKPEAEAEEPLAEMDLPEADEQEPEPPVAVPATDLDEPSADFEAPSADIEKPSADDEEPSTESEQPPIASEEPGPKAADSADVPVLEETEVNVVDEASGTEEWPDEVEPPIASTEVPGEEDLTGADEKADEIERFLAEARRDQDDLDIENEDILEEPESPATENVEDDEHMLEDFDLSDIDDLPDLDEEPDEDASRGESERRRQK</sequence>
<dbReference type="STRING" id="626887.J057_22785"/>
<dbReference type="AlphaFoldDB" id="N6W2E1"/>
<dbReference type="RefSeq" id="WP_081614627.1">
    <property type="nucleotide sequence ID" value="NZ_AP028878.1"/>
</dbReference>
<dbReference type="OrthoDB" id="798937at2"/>
<dbReference type="Proteomes" id="UP000013165">
    <property type="component" value="Unassembled WGS sequence"/>
</dbReference>